<organism evidence="1 2">
    <name type="scientific">Medicago truncatula</name>
    <name type="common">Barrel medic</name>
    <name type="synonym">Medicago tribuloides</name>
    <dbReference type="NCBI Taxonomy" id="3880"/>
    <lineage>
        <taxon>Eukaryota</taxon>
        <taxon>Viridiplantae</taxon>
        <taxon>Streptophyta</taxon>
        <taxon>Embryophyta</taxon>
        <taxon>Tracheophyta</taxon>
        <taxon>Spermatophyta</taxon>
        <taxon>Magnoliopsida</taxon>
        <taxon>eudicotyledons</taxon>
        <taxon>Gunneridae</taxon>
        <taxon>Pentapetalae</taxon>
        <taxon>rosids</taxon>
        <taxon>fabids</taxon>
        <taxon>Fabales</taxon>
        <taxon>Fabaceae</taxon>
        <taxon>Papilionoideae</taxon>
        <taxon>50 kb inversion clade</taxon>
        <taxon>NPAAA clade</taxon>
        <taxon>Hologalegina</taxon>
        <taxon>IRL clade</taxon>
        <taxon>Trifolieae</taxon>
        <taxon>Medicago</taxon>
    </lineage>
</organism>
<sequence>MVIFSGSTRTHQLRRSRRLRSRVAESSTVTANCFFIRKDGKGSALGDGDKPNAADPAYVSIFTESNDLPLRRIVTFSTAKPLLFPVTESSTLDLFKTAEASG</sequence>
<name>A0A396IF98_MEDTR</name>
<proteinExistence type="predicted"/>
<gene>
    <name evidence="1" type="ORF">MtrunA17_Chr4g0066511</name>
</gene>
<protein>
    <submittedName>
        <fullName evidence="1">Uncharacterized protein</fullName>
    </submittedName>
</protein>
<comment type="caution">
    <text evidence="1">The sequence shown here is derived from an EMBL/GenBank/DDBJ whole genome shotgun (WGS) entry which is preliminary data.</text>
</comment>
<dbReference type="AlphaFoldDB" id="A0A396IF98"/>
<dbReference type="EMBL" id="PSQE01000004">
    <property type="protein sequence ID" value="RHN64202.1"/>
    <property type="molecule type" value="Genomic_DNA"/>
</dbReference>
<dbReference type="Proteomes" id="UP000265566">
    <property type="component" value="Chromosome 4"/>
</dbReference>
<reference evidence="2" key="1">
    <citation type="journal article" date="2018" name="Nat. Plants">
        <title>Whole-genome landscape of Medicago truncatula symbiotic genes.</title>
        <authorList>
            <person name="Pecrix Y."/>
            <person name="Staton S.E."/>
            <person name="Sallet E."/>
            <person name="Lelandais-Briere C."/>
            <person name="Moreau S."/>
            <person name="Carrere S."/>
            <person name="Blein T."/>
            <person name="Jardinaud M.F."/>
            <person name="Latrasse D."/>
            <person name="Zouine M."/>
            <person name="Zahm M."/>
            <person name="Kreplak J."/>
            <person name="Mayjonade B."/>
            <person name="Satge C."/>
            <person name="Perez M."/>
            <person name="Cauet S."/>
            <person name="Marande W."/>
            <person name="Chantry-Darmon C."/>
            <person name="Lopez-Roques C."/>
            <person name="Bouchez O."/>
            <person name="Berard A."/>
            <person name="Debelle F."/>
            <person name="Munos S."/>
            <person name="Bendahmane A."/>
            <person name="Berges H."/>
            <person name="Niebel A."/>
            <person name="Buitink J."/>
            <person name="Frugier F."/>
            <person name="Benhamed M."/>
            <person name="Crespi M."/>
            <person name="Gouzy J."/>
            <person name="Gamas P."/>
        </authorList>
    </citation>
    <scope>NUCLEOTIDE SEQUENCE [LARGE SCALE GENOMIC DNA]</scope>
    <source>
        <strain evidence="2">cv. Jemalong A17</strain>
    </source>
</reference>
<accession>A0A396IF98</accession>
<evidence type="ECO:0000313" key="1">
    <source>
        <dbReference type="EMBL" id="RHN64202.1"/>
    </source>
</evidence>
<dbReference type="Gramene" id="rna26989">
    <property type="protein sequence ID" value="RHN64202.1"/>
    <property type="gene ID" value="gene26989"/>
</dbReference>
<evidence type="ECO:0000313" key="2">
    <source>
        <dbReference type="Proteomes" id="UP000265566"/>
    </source>
</evidence>